<dbReference type="PANTHER" id="PTHR36701">
    <property type="entry name" value="EPOXYQUEUOSINE REDUCTASE QUEH"/>
    <property type="match status" value="1"/>
</dbReference>
<keyword evidence="9" id="KW-0671">Queuosine biosynthesis</keyword>
<dbReference type="GO" id="GO:0051539">
    <property type="term" value="F:4 iron, 4 sulfur cluster binding"/>
    <property type="evidence" value="ECO:0007669"/>
    <property type="project" value="UniProtKB-KW"/>
</dbReference>
<comment type="similarity">
    <text evidence="3">Belongs to the QueH family.</text>
</comment>
<gene>
    <name evidence="17" type="ORF">NO1_0440</name>
</gene>
<evidence type="ECO:0000313" key="18">
    <source>
        <dbReference type="Proteomes" id="UP000269352"/>
    </source>
</evidence>
<evidence type="ECO:0000256" key="11">
    <source>
        <dbReference type="ARBA" id="ARBA00023004"/>
    </source>
</evidence>
<dbReference type="GO" id="GO:0008616">
    <property type="term" value="P:tRNA queuosine(34) biosynthetic process"/>
    <property type="evidence" value="ECO:0007669"/>
    <property type="project" value="UniProtKB-UniPathway"/>
</dbReference>
<comment type="caution">
    <text evidence="17">The sequence shown here is derived from an EMBL/GenBank/DDBJ whole genome shotgun (WGS) entry which is preliminary data.</text>
</comment>
<keyword evidence="10" id="KW-0560">Oxidoreductase</keyword>
<evidence type="ECO:0000256" key="10">
    <source>
        <dbReference type="ARBA" id="ARBA00023002"/>
    </source>
</evidence>
<dbReference type="EC" id="1.17.99.6" evidence="4"/>
<comment type="function">
    <text evidence="1">Catalyzes the conversion of epoxyqueuosine (oQ) to queuosine (Q), which is a hypermodified base found in the wobble positions of tRNA(Asp), tRNA(Asn), tRNA(His) and tRNA(Tyr).</text>
</comment>
<evidence type="ECO:0000256" key="13">
    <source>
        <dbReference type="ARBA" id="ARBA00023157"/>
    </source>
</evidence>
<comment type="pathway">
    <text evidence="2">tRNA modification; tRNA-queuosine biosynthesis.</text>
</comment>
<organism evidence="17 18">
    <name type="scientific">Termititenax aidoneus</name>
    <dbReference type="NCBI Taxonomy" id="2218524"/>
    <lineage>
        <taxon>Bacteria</taxon>
        <taxon>Bacillati</taxon>
        <taxon>Candidatus Margulisiibacteriota</taxon>
        <taxon>Candidatus Termititenacia</taxon>
        <taxon>Candidatus Termititenacales</taxon>
        <taxon>Candidatus Termititenacaceae</taxon>
        <taxon>Candidatus Termititenax</taxon>
    </lineage>
</organism>
<dbReference type="GO" id="GO:0052693">
    <property type="term" value="F:epoxyqueuosine reductase activity"/>
    <property type="evidence" value="ECO:0007669"/>
    <property type="project" value="UniProtKB-EC"/>
</dbReference>
<keyword evidence="13" id="KW-1015">Disulfide bond</keyword>
<evidence type="ECO:0000256" key="5">
    <source>
        <dbReference type="ARBA" id="ARBA00016895"/>
    </source>
</evidence>
<evidence type="ECO:0000256" key="15">
    <source>
        <dbReference type="ARBA" id="ARBA00031446"/>
    </source>
</evidence>
<keyword evidence="7" id="KW-0819">tRNA processing</keyword>
<evidence type="ECO:0000256" key="7">
    <source>
        <dbReference type="ARBA" id="ARBA00022694"/>
    </source>
</evidence>
<evidence type="ECO:0000256" key="14">
    <source>
        <dbReference type="ARBA" id="ARBA00023284"/>
    </source>
</evidence>
<evidence type="ECO:0000256" key="3">
    <source>
        <dbReference type="ARBA" id="ARBA00008207"/>
    </source>
</evidence>
<evidence type="ECO:0000313" key="17">
    <source>
        <dbReference type="EMBL" id="GBR72984.1"/>
    </source>
</evidence>
<keyword evidence="14" id="KW-0676">Redox-active center</keyword>
<evidence type="ECO:0000256" key="8">
    <source>
        <dbReference type="ARBA" id="ARBA00022723"/>
    </source>
</evidence>
<dbReference type="GO" id="GO:0046872">
    <property type="term" value="F:metal ion binding"/>
    <property type="evidence" value="ECO:0007669"/>
    <property type="project" value="UniProtKB-KW"/>
</dbReference>
<dbReference type="PANTHER" id="PTHR36701:SF1">
    <property type="entry name" value="EPOXYQUEUOSINE REDUCTASE QUEH"/>
    <property type="match status" value="1"/>
</dbReference>
<evidence type="ECO:0000256" key="12">
    <source>
        <dbReference type="ARBA" id="ARBA00023014"/>
    </source>
</evidence>
<proteinExistence type="inferred from homology"/>
<evidence type="ECO:0000256" key="2">
    <source>
        <dbReference type="ARBA" id="ARBA00004691"/>
    </source>
</evidence>
<accession>A0A388TA59</accession>
<reference evidence="17 18" key="1">
    <citation type="journal article" date="2019" name="ISME J.">
        <title>Genome analyses of uncultured TG2/ZB3 bacteria in 'Margulisbacteria' specifically attached to ectosymbiotic spirochetes of protists in the termite gut.</title>
        <authorList>
            <person name="Utami Y.D."/>
            <person name="Kuwahara H."/>
            <person name="Igai K."/>
            <person name="Murakami T."/>
            <person name="Sugaya K."/>
            <person name="Morikawa T."/>
            <person name="Nagura Y."/>
            <person name="Yuki M."/>
            <person name="Deevong P."/>
            <person name="Inoue T."/>
            <person name="Kihara K."/>
            <person name="Lo N."/>
            <person name="Yamada A."/>
            <person name="Ohkuma M."/>
            <person name="Hongoh Y."/>
        </authorList>
    </citation>
    <scope>NUCLEOTIDE SEQUENCE [LARGE SCALE GENOMIC DNA]</scope>
    <source>
        <strain evidence="17">NkOx7-01</strain>
    </source>
</reference>
<evidence type="ECO:0000256" key="4">
    <source>
        <dbReference type="ARBA" id="ARBA00012622"/>
    </source>
</evidence>
<dbReference type="InterPro" id="IPR003828">
    <property type="entry name" value="QueH"/>
</dbReference>
<evidence type="ECO:0000256" key="1">
    <source>
        <dbReference type="ARBA" id="ARBA00002268"/>
    </source>
</evidence>
<evidence type="ECO:0000256" key="6">
    <source>
        <dbReference type="ARBA" id="ARBA00022485"/>
    </source>
</evidence>
<comment type="catalytic activity">
    <reaction evidence="16">
        <text>epoxyqueuosine(34) in tRNA + AH2 = queuosine(34) in tRNA + A + H2O</text>
        <dbReference type="Rhea" id="RHEA:32159"/>
        <dbReference type="Rhea" id="RHEA-COMP:18571"/>
        <dbReference type="Rhea" id="RHEA-COMP:18582"/>
        <dbReference type="ChEBI" id="CHEBI:13193"/>
        <dbReference type="ChEBI" id="CHEBI:15377"/>
        <dbReference type="ChEBI" id="CHEBI:17499"/>
        <dbReference type="ChEBI" id="CHEBI:194431"/>
        <dbReference type="ChEBI" id="CHEBI:194443"/>
        <dbReference type="EC" id="1.17.99.6"/>
    </reaction>
</comment>
<dbReference type="Pfam" id="PF02677">
    <property type="entry name" value="QueH"/>
    <property type="match status" value="1"/>
</dbReference>
<dbReference type="UniPathway" id="UPA00392"/>
<dbReference type="EMBL" id="BGZN01000004">
    <property type="protein sequence ID" value="GBR72984.1"/>
    <property type="molecule type" value="Genomic_DNA"/>
</dbReference>
<name>A0A388TA59_TERA1</name>
<protein>
    <recommendedName>
        <fullName evidence="5">Epoxyqueuosine reductase QueH</fullName>
        <ecNumber evidence="4">1.17.99.6</ecNumber>
    </recommendedName>
    <alternativeName>
        <fullName evidence="15">Queuosine biosynthesis protein QueH</fullName>
    </alternativeName>
</protein>
<keyword evidence="6" id="KW-0004">4Fe-4S</keyword>
<evidence type="ECO:0000256" key="16">
    <source>
        <dbReference type="ARBA" id="ARBA00047415"/>
    </source>
</evidence>
<dbReference type="Proteomes" id="UP000269352">
    <property type="component" value="Unassembled WGS sequence"/>
</dbReference>
<evidence type="ECO:0000256" key="9">
    <source>
        <dbReference type="ARBA" id="ARBA00022785"/>
    </source>
</evidence>
<keyword evidence="12" id="KW-0411">Iron-sulfur</keyword>
<keyword evidence="18" id="KW-1185">Reference proteome</keyword>
<sequence>MKGKLLLQACCAPCSSAALEKLAPDYELTLLFFNPNIQPEAEYQERLAQFAKLQERFAFELLAPPYAPQEWLGLTKDLAAEPEGGARCQICFNYRLSYTAAQSGGYIGFATTLSISPHKNFAQITLAGQEAARRRGGNFLNFNFRDLYPRSRQLAQELGLYRQKYCGCLYAAR</sequence>
<dbReference type="AlphaFoldDB" id="A0A388TA59"/>
<keyword evidence="11" id="KW-0408">Iron</keyword>
<keyword evidence="8" id="KW-0479">Metal-binding</keyword>